<dbReference type="InParanoid" id="Q2GUC3"/>
<dbReference type="VEuPathDB" id="FungiDB:CHGG_08431"/>
<proteinExistence type="predicted"/>
<name>Q2GUC3_CHAGB</name>
<reference evidence="2" key="1">
    <citation type="journal article" date="2015" name="Genome Announc.">
        <title>Draft genome sequence of the cellulolytic fungus Chaetomium globosum.</title>
        <authorList>
            <person name="Cuomo C.A."/>
            <person name="Untereiner W.A."/>
            <person name="Ma L.-J."/>
            <person name="Grabherr M."/>
            <person name="Birren B.W."/>
        </authorList>
    </citation>
    <scope>NUCLEOTIDE SEQUENCE [LARGE SCALE GENOMIC DNA]</scope>
    <source>
        <strain evidence="2">ATCC 6205 / CBS 148.51 / DSM 1962 / NBRC 6347 / NRRL 1970</strain>
    </source>
</reference>
<accession>Q2GUC3</accession>
<dbReference type="AlphaFoldDB" id="Q2GUC3"/>
<dbReference type="Proteomes" id="UP000001056">
    <property type="component" value="Unassembled WGS sequence"/>
</dbReference>
<sequence>MWFFETGRGDCGWSYILHQRLSRSDTNVYEAAPTGASSRRRRLPRRPKLCSRNSAVKTRCVAVTTVLRPRPMLN</sequence>
<dbReference type="RefSeq" id="XP_001226358.1">
    <property type="nucleotide sequence ID" value="XM_001226357.1"/>
</dbReference>
<dbReference type="HOGENOM" id="CLU_2687609_0_0_1"/>
<organism evidence="1 2">
    <name type="scientific">Chaetomium globosum (strain ATCC 6205 / CBS 148.51 / DSM 1962 / NBRC 6347 / NRRL 1970)</name>
    <name type="common">Soil fungus</name>
    <dbReference type="NCBI Taxonomy" id="306901"/>
    <lineage>
        <taxon>Eukaryota</taxon>
        <taxon>Fungi</taxon>
        <taxon>Dikarya</taxon>
        <taxon>Ascomycota</taxon>
        <taxon>Pezizomycotina</taxon>
        <taxon>Sordariomycetes</taxon>
        <taxon>Sordariomycetidae</taxon>
        <taxon>Sordariales</taxon>
        <taxon>Chaetomiaceae</taxon>
        <taxon>Chaetomium</taxon>
    </lineage>
</organism>
<protein>
    <submittedName>
        <fullName evidence="1">Uncharacterized protein</fullName>
    </submittedName>
</protein>
<gene>
    <name evidence="1" type="ORF">CHGG_08431</name>
</gene>
<keyword evidence="2" id="KW-1185">Reference proteome</keyword>
<evidence type="ECO:0000313" key="1">
    <source>
        <dbReference type="EMBL" id="EAQ84417.1"/>
    </source>
</evidence>
<dbReference type="GeneID" id="4395725"/>
<dbReference type="EMBL" id="CH408034">
    <property type="protein sequence ID" value="EAQ84417.1"/>
    <property type="molecule type" value="Genomic_DNA"/>
</dbReference>
<evidence type="ECO:0000313" key="2">
    <source>
        <dbReference type="Proteomes" id="UP000001056"/>
    </source>
</evidence>